<protein>
    <submittedName>
        <fullName evidence="1">Uncharacterized protein</fullName>
    </submittedName>
</protein>
<feature type="non-terminal residue" evidence="1">
    <location>
        <position position="1"/>
    </location>
</feature>
<dbReference type="EMBL" id="LAZR01013695">
    <property type="protein sequence ID" value="KKM20787.1"/>
    <property type="molecule type" value="Genomic_DNA"/>
</dbReference>
<name>A0A0F9I006_9ZZZZ</name>
<dbReference type="AlphaFoldDB" id="A0A0F9I006"/>
<reference evidence="1" key="1">
    <citation type="journal article" date="2015" name="Nature">
        <title>Complex archaea that bridge the gap between prokaryotes and eukaryotes.</title>
        <authorList>
            <person name="Spang A."/>
            <person name="Saw J.H."/>
            <person name="Jorgensen S.L."/>
            <person name="Zaremba-Niedzwiedzka K."/>
            <person name="Martijn J."/>
            <person name="Lind A.E."/>
            <person name="van Eijk R."/>
            <person name="Schleper C."/>
            <person name="Guy L."/>
            <person name="Ettema T.J."/>
        </authorList>
    </citation>
    <scope>NUCLEOTIDE SEQUENCE</scope>
</reference>
<comment type="caution">
    <text evidence="1">The sequence shown here is derived from an EMBL/GenBank/DDBJ whole genome shotgun (WGS) entry which is preliminary data.</text>
</comment>
<proteinExistence type="predicted"/>
<accession>A0A0F9I006</accession>
<organism evidence="1">
    <name type="scientific">marine sediment metagenome</name>
    <dbReference type="NCBI Taxonomy" id="412755"/>
    <lineage>
        <taxon>unclassified sequences</taxon>
        <taxon>metagenomes</taxon>
        <taxon>ecological metagenomes</taxon>
    </lineage>
</organism>
<evidence type="ECO:0000313" key="1">
    <source>
        <dbReference type="EMBL" id="KKM20787.1"/>
    </source>
</evidence>
<sequence length="163" mass="18211">SHFRLPPLLDFSSVTFNINKKVILGSNAGQDIANNQGSIDDIFVLRSSFETTLESEKFVQKILNNSTTFALDSENETKESSYNGFFTDEDPTTINITSMSKSTNRFFAGRSDGSILEGCTLLWESRRDFTNSNEVDFLNKNVLGDKVVSESGFLKIENSIIKL</sequence>
<gene>
    <name evidence="1" type="ORF">LCGC14_1641860</name>
</gene>